<dbReference type="AlphaFoldDB" id="A0AB39RTU9"/>
<evidence type="ECO:0000256" key="2">
    <source>
        <dbReference type="SAM" id="MobiDB-lite"/>
    </source>
</evidence>
<sequence length="204" mass="22006">MSLPVHQAPRLPSAAAPLPERSAPPDALDRGALSSASNPREFTRQGPSPGSSRTAVLRLIGTTQACPQARDFTHRTLGNWALDHCSADALAVVAELAANAVVHAMEHAPDGEAEVWLKLTQRPSHLVCAVTDSSDSPPVYPRTSDLLDEHGRGLRIVDALSEHWGWTWRYRAGRTVPAGKTVWAMLPTCLARDPTAAEEGTRSW</sequence>
<keyword evidence="1" id="KW-0418">Kinase</keyword>
<feature type="region of interest" description="Disordered" evidence="2">
    <location>
        <begin position="1"/>
        <end position="52"/>
    </location>
</feature>
<protein>
    <submittedName>
        <fullName evidence="4">ATP-binding protein</fullName>
    </submittedName>
</protein>
<evidence type="ECO:0000313" key="4">
    <source>
        <dbReference type="EMBL" id="XDQ58727.1"/>
    </source>
</evidence>
<name>A0AB39RTU9_9ACTN</name>
<keyword evidence="4" id="KW-0067">ATP-binding</keyword>
<gene>
    <name evidence="4" type="ORF">AB5J53_47445</name>
</gene>
<feature type="compositionally biased region" description="Polar residues" evidence="2">
    <location>
        <begin position="34"/>
        <end position="52"/>
    </location>
</feature>
<keyword evidence="1" id="KW-0808">Transferase</keyword>
<dbReference type="CDD" id="cd16936">
    <property type="entry name" value="HATPase_RsbW-like"/>
    <property type="match status" value="1"/>
</dbReference>
<dbReference type="GO" id="GO:0004674">
    <property type="term" value="F:protein serine/threonine kinase activity"/>
    <property type="evidence" value="ECO:0007669"/>
    <property type="project" value="UniProtKB-KW"/>
</dbReference>
<dbReference type="RefSeq" id="WP_369251853.1">
    <property type="nucleotide sequence ID" value="NZ_CP163443.1"/>
</dbReference>
<dbReference type="GO" id="GO:0005524">
    <property type="term" value="F:ATP binding"/>
    <property type="evidence" value="ECO:0007669"/>
    <property type="project" value="UniProtKB-KW"/>
</dbReference>
<dbReference type="InterPro" id="IPR003594">
    <property type="entry name" value="HATPase_dom"/>
</dbReference>
<feature type="compositionally biased region" description="Low complexity" evidence="2">
    <location>
        <begin position="8"/>
        <end position="25"/>
    </location>
</feature>
<dbReference type="InterPro" id="IPR036890">
    <property type="entry name" value="HATPase_C_sf"/>
</dbReference>
<dbReference type="PANTHER" id="PTHR35526">
    <property type="entry name" value="ANTI-SIGMA-F FACTOR RSBW-RELATED"/>
    <property type="match status" value="1"/>
</dbReference>
<dbReference type="PANTHER" id="PTHR35526:SF3">
    <property type="entry name" value="ANTI-SIGMA-F FACTOR RSBW"/>
    <property type="match status" value="1"/>
</dbReference>
<dbReference type="EMBL" id="CP163443">
    <property type="protein sequence ID" value="XDQ58727.1"/>
    <property type="molecule type" value="Genomic_DNA"/>
</dbReference>
<feature type="domain" description="Histidine kinase/HSP90-like ATPase" evidence="3">
    <location>
        <begin position="66"/>
        <end position="182"/>
    </location>
</feature>
<proteinExistence type="predicted"/>
<evidence type="ECO:0000256" key="1">
    <source>
        <dbReference type="ARBA" id="ARBA00022527"/>
    </source>
</evidence>
<dbReference type="InterPro" id="IPR050267">
    <property type="entry name" value="Anti-sigma-factor_SerPK"/>
</dbReference>
<dbReference type="SUPFAM" id="SSF55874">
    <property type="entry name" value="ATPase domain of HSP90 chaperone/DNA topoisomerase II/histidine kinase"/>
    <property type="match status" value="1"/>
</dbReference>
<reference evidence="4" key="1">
    <citation type="submission" date="2024-07" db="EMBL/GenBank/DDBJ databases">
        <authorList>
            <person name="Yu S.T."/>
        </authorList>
    </citation>
    <scope>NUCLEOTIDE SEQUENCE</scope>
    <source>
        <strain evidence="4">R41</strain>
    </source>
</reference>
<dbReference type="Pfam" id="PF13581">
    <property type="entry name" value="HATPase_c_2"/>
    <property type="match status" value="1"/>
</dbReference>
<keyword evidence="1" id="KW-0723">Serine/threonine-protein kinase</keyword>
<dbReference type="Gene3D" id="3.30.565.10">
    <property type="entry name" value="Histidine kinase-like ATPase, C-terminal domain"/>
    <property type="match status" value="1"/>
</dbReference>
<keyword evidence="4" id="KW-0547">Nucleotide-binding</keyword>
<evidence type="ECO:0000259" key="3">
    <source>
        <dbReference type="Pfam" id="PF13581"/>
    </source>
</evidence>
<organism evidence="4">
    <name type="scientific">Streptomyces sp. R41</name>
    <dbReference type="NCBI Taxonomy" id="3238632"/>
    <lineage>
        <taxon>Bacteria</taxon>
        <taxon>Bacillati</taxon>
        <taxon>Actinomycetota</taxon>
        <taxon>Actinomycetes</taxon>
        <taxon>Kitasatosporales</taxon>
        <taxon>Streptomycetaceae</taxon>
        <taxon>Streptomyces</taxon>
    </lineage>
</organism>
<accession>A0AB39RTU9</accession>